<evidence type="ECO:0000256" key="2">
    <source>
        <dbReference type="ARBA" id="ARBA00022737"/>
    </source>
</evidence>
<sequence length="814" mass="90999">MEGVGSAASVITVIELSAKVASLCIQYSSAVKNARSDIERFQGELERLKTTLHGVRELLESQNGKRLRTSQDMWDGLSDCFSQLTQLQLKLEKKRNHGSTRKVMSRFGFRALKWPFERKEVDSIIKNLEGYRDTLSVVLAIDGATQVLSVGQTLVLSKLPIANDAAFDSHADEHDARCHPGTRVDLLKDIKGWAEDPLGECIFWLNGMAGTGKSTISRTIAQSFADKGLLGASFFFKRGERDRGNAALLFTTIAAQLVAMEPALASPVRAAIEADPAVTHKALKEQFEKLILKPLESLRSGPGDIKKMILVVDALDECERDDDIRVIIYLLSQAKSLSSVQLRAFLTSRPELPIRLGFSNIKGKYQDLVLHEIPKAIIEHDIAAFLDFELAEIRNDYNALSPTDRQLPPDWPGSQIIQALVEMATPLFIFAATVSRFIRDPAWCDPDGQLAKVLEYRSGIQQPEIDKLDATYRPVLDRLLVGSEAAKRYLLDEFRMVVGPIVLLAEPLTIRPLARLLGIPENVVIRRLESLHSVLSVPASTKSPVRMFHLSFRDFLTDPEKCGTNPFWVDEKATNEWIATRCLDLLSGHLRKDICDLGMPGMARADVEPSVIDSHLPTDVRYACLYWVYHIKQSKARITDGHQVYIFLQSYFLHWLEALSLLGKISESVAMIRGLYDLTSPDTSTAVSTFLYDATRFILRFHQIIDLYPLQIYSSAIIFTPTKSVIRRSFEDYISGWISLLPNVDPEWNACLQILEGHDGYVNAVTFSPDGNTVASASYDRTIRLWDAATGAHRQTLEGHSGYAYTVVFSPDDA</sequence>
<proteinExistence type="predicted"/>
<dbReference type="EMBL" id="BAAFSV010000004">
    <property type="protein sequence ID" value="GAB1318169.1"/>
    <property type="molecule type" value="Genomic_DNA"/>
</dbReference>
<feature type="coiled-coil region" evidence="4">
    <location>
        <begin position="31"/>
        <end position="58"/>
    </location>
</feature>
<reference evidence="6 7" key="1">
    <citation type="submission" date="2024-09" db="EMBL/GenBank/DDBJ databases">
        <title>Itraconazole resistance in Madurella fahalii resulting from another homologue of gene encoding cytochrome P450 14-alpha sterol demethylase (CYP51).</title>
        <authorList>
            <person name="Yoshioka I."/>
            <person name="Fahal A.H."/>
            <person name="Kaneko S."/>
            <person name="Yaguchi T."/>
        </authorList>
    </citation>
    <scope>NUCLEOTIDE SEQUENCE [LARGE SCALE GENOMIC DNA]</scope>
    <source>
        <strain evidence="6 7">IFM 68171</strain>
    </source>
</reference>
<dbReference type="SMART" id="SM00320">
    <property type="entry name" value="WD40"/>
    <property type="match status" value="1"/>
</dbReference>
<dbReference type="Pfam" id="PF24883">
    <property type="entry name" value="NPHP3_N"/>
    <property type="match status" value="1"/>
</dbReference>
<dbReference type="PROSITE" id="PS50837">
    <property type="entry name" value="NACHT"/>
    <property type="match status" value="1"/>
</dbReference>
<keyword evidence="7" id="KW-1185">Reference proteome</keyword>
<dbReference type="InterPro" id="IPR056884">
    <property type="entry name" value="NPHP3-like_N"/>
</dbReference>
<dbReference type="PANTHER" id="PTHR10039">
    <property type="entry name" value="AMELOGENIN"/>
    <property type="match status" value="1"/>
</dbReference>
<evidence type="ECO:0000259" key="5">
    <source>
        <dbReference type="PROSITE" id="PS50837"/>
    </source>
</evidence>
<organism evidence="6 7">
    <name type="scientific">Madurella fahalii</name>
    <dbReference type="NCBI Taxonomy" id="1157608"/>
    <lineage>
        <taxon>Eukaryota</taxon>
        <taxon>Fungi</taxon>
        <taxon>Dikarya</taxon>
        <taxon>Ascomycota</taxon>
        <taxon>Pezizomycotina</taxon>
        <taxon>Sordariomycetes</taxon>
        <taxon>Sordariomycetidae</taxon>
        <taxon>Sordariales</taxon>
        <taxon>Sordariales incertae sedis</taxon>
        <taxon>Madurella</taxon>
    </lineage>
</organism>
<evidence type="ECO:0000256" key="3">
    <source>
        <dbReference type="PROSITE-ProRule" id="PRU00221"/>
    </source>
</evidence>
<keyword evidence="1 3" id="KW-0853">WD repeat</keyword>
<dbReference type="Gene3D" id="2.130.10.10">
    <property type="entry name" value="YVTN repeat-like/Quinoprotein amine dehydrogenase"/>
    <property type="match status" value="1"/>
</dbReference>
<dbReference type="InterPro" id="IPR036322">
    <property type="entry name" value="WD40_repeat_dom_sf"/>
</dbReference>
<evidence type="ECO:0000313" key="7">
    <source>
        <dbReference type="Proteomes" id="UP001628179"/>
    </source>
</evidence>
<evidence type="ECO:0000313" key="6">
    <source>
        <dbReference type="EMBL" id="GAB1318169.1"/>
    </source>
</evidence>
<feature type="domain" description="NACHT" evidence="5">
    <location>
        <begin position="201"/>
        <end position="350"/>
    </location>
</feature>
<dbReference type="GeneID" id="98179122"/>
<dbReference type="Proteomes" id="UP001628179">
    <property type="component" value="Unassembled WGS sequence"/>
</dbReference>
<dbReference type="InterPro" id="IPR001680">
    <property type="entry name" value="WD40_rpt"/>
</dbReference>
<comment type="caution">
    <text evidence="6">The sequence shown here is derived from an EMBL/GenBank/DDBJ whole genome shotgun (WGS) entry which is preliminary data.</text>
</comment>
<dbReference type="PANTHER" id="PTHR10039:SF16">
    <property type="entry name" value="GPI INOSITOL-DEACYLASE"/>
    <property type="match status" value="1"/>
</dbReference>
<dbReference type="InterPro" id="IPR007111">
    <property type="entry name" value="NACHT_NTPase"/>
</dbReference>
<dbReference type="Gene3D" id="3.40.50.300">
    <property type="entry name" value="P-loop containing nucleotide triphosphate hydrolases"/>
    <property type="match status" value="1"/>
</dbReference>
<dbReference type="Pfam" id="PF00400">
    <property type="entry name" value="WD40"/>
    <property type="match status" value="1"/>
</dbReference>
<evidence type="ECO:0000256" key="1">
    <source>
        <dbReference type="ARBA" id="ARBA00022574"/>
    </source>
</evidence>
<accession>A0ABQ0GK98</accession>
<dbReference type="InterPro" id="IPR015943">
    <property type="entry name" value="WD40/YVTN_repeat-like_dom_sf"/>
</dbReference>
<gene>
    <name evidence="6" type="ORF">MFIFM68171_08379</name>
</gene>
<name>A0ABQ0GK98_9PEZI</name>
<dbReference type="RefSeq" id="XP_070919900.1">
    <property type="nucleotide sequence ID" value="XM_071063799.1"/>
</dbReference>
<evidence type="ECO:0000256" key="4">
    <source>
        <dbReference type="SAM" id="Coils"/>
    </source>
</evidence>
<dbReference type="InterPro" id="IPR019775">
    <property type="entry name" value="WD40_repeat_CS"/>
</dbReference>
<protein>
    <submittedName>
        <fullName evidence="6">Vegetative incompatibility protein HET-E-1</fullName>
    </submittedName>
</protein>
<dbReference type="PROSITE" id="PS00678">
    <property type="entry name" value="WD_REPEATS_1"/>
    <property type="match status" value="1"/>
</dbReference>
<dbReference type="InterPro" id="IPR027417">
    <property type="entry name" value="P-loop_NTPase"/>
</dbReference>
<dbReference type="PROSITE" id="PS50082">
    <property type="entry name" value="WD_REPEATS_2"/>
    <property type="match status" value="1"/>
</dbReference>
<dbReference type="SUPFAM" id="SSF50978">
    <property type="entry name" value="WD40 repeat-like"/>
    <property type="match status" value="1"/>
</dbReference>
<feature type="repeat" description="WD" evidence="3">
    <location>
        <begin position="755"/>
        <end position="796"/>
    </location>
</feature>
<keyword evidence="2" id="KW-0677">Repeat</keyword>
<dbReference type="PROSITE" id="PS50294">
    <property type="entry name" value="WD_REPEATS_REGION"/>
    <property type="match status" value="1"/>
</dbReference>
<keyword evidence="4" id="KW-0175">Coiled coil</keyword>